<name>A0ACB9B142_ARCLA</name>
<gene>
    <name evidence="1" type="ORF">L6452_22606</name>
</gene>
<reference evidence="1 2" key="2">
    <citation type="journal article" date="2022" name="Mol. Ecol. Resour.">
        <title>The genomes of chicory, endive, great burdock and yacon provide insights into Asteraceae paleo-polyploidization history and plant inulin production.</title>
        <authorList>
            <person name="Fan W."/>
            <person name="Wang S."/>
            <person name="Wang H."/>
            <person name="Wang A."/>
            <person name="Jiang F."/>
            <person name="Liu H."/>
            <person name="Zhao H."/>
            <person name="Xu D."/>
            <person name="Zhang Y."/>
        </authorList>
    </citation>
    <scope>NUCLEOTIDE SEQUENCE [LARGE SCALE GENOMIC DNA]</scope>
    <source>
        <strain evidence="2">cv. Niubang</strain>
    </source>
</reference>
<accession>A0ACB9B142</accession>
<comment type="caution">
    <text evidence="1">The sequence shown here is derived from an EMBL/GenBank/DDBJ whole genome shotgun (WGS) entry which is preliminary data.</text>
</comment>
<evidence type="ECO:0000313" key="2">
    <source>
        <dbReference type="Proteomes" id="UP001055879"/>
    </source>
</evidence>
<reference evidence="2" key="1">
    <citation type="journal article" date="2022" name="Mol. Ecol. Resour.">
        <title>The genomes of chicory, endive, great burdock and yacon provide insights into Asteraceae palaeo-polyploidization history and plant inulin production.</title>
        <authorList>
            <person name="Fan W."/>
            <person name="Wang S."/>
            <person name="Wang H."/>
            <person name="Wang A."/>
            <person name="Jiang F."/>
            <person name="Liu H."/>
            <person name="Zhao H."/>
            <person name="Xu D."/>
            <person name="Zhang Y."/>
        </authorList>
    </citation>
    <scope>NUCLEOTIDE SEQUENCE [LARGE SCALE GENOMIC DNA]</scope>
    <source>
        <strain evidence="2">cv. Niubang</strain>
    </source>
</reference>
<dbReference type="Proteomes" id="UP001055879">
    <property type="component" value="Linkage Group LG07"/>
</dbReference>
<sequence length="101" mass="11099">MILASNRNLWTVIDSTCGVIYLVFAERIRKQSEELLLCLDSSKKIDQVGQKAKDTGRSCNLNEERKTHTSPPPAGCCLPPNSTSSPLDISPKTLSIPSFHV</sequence>
<protein>
    <submittedName>
        <fullName evidence="1">Uncharacterized protein</fullName>
    </submittedName>
</protein>
<evidence type="ECO:0000313" key="1">
    <source>
        <dbReference type="EMBL" id="KAI3715620.1"/>
    </source>
</evidence>
<proteinExistence type="predicted"/>
<organism evidence="1 2">
    <name type="scientific">Arctium lappa</name>
    <name type="common">Greater burdock</name>
    <name type="synonym">Lappa major</name>
    <dbReference type="NCBI Taxonomy" id="4217"/>
    <lineage>
        <taxon>Eukaryota</taxon>
        <taxon>Viridiplantae</taxon>
        <taxon>Streptophyta</taxon>
        <taxon>Embryophyta</taxon>
        <taxon>Tracheophyta</taxon>
        <taxon>Spermatophyta</taxon>
        <taxon>Magnoliopsida</taxon>
        <taxon>eudicotyledons</taxon>
        <taxon>Gunneridae</taxon>
        <taxon>Pentapetalae</taxon>
        <taxon>asterids</taxon>
        <taxon>campanulids</taxon>
        <taxon>Asterales</taxon>
        <taxon>Asteraceae</taxon>
        <taxon>Carduoideae</taxon>
        <taxon>Cardueae</taxon>
        <taxon>Arctiinae</taxon>
        <taxon>Arctium</taxon>
    </lineage>
</organism>
<dbReference type="EMBL" id="CM042053">
    <property type="protein sequence ID" value="KAI3715620.1"/>
    <property type="molecule type" value="Genomic_DNA"/>
</dbReference>
<keyword evidence="2" id="KW-1185">Reference proteome</keyword>